<gene>
    <name evidence="2" type="ORF">B0I31_101179</name>
</gene>
<dbReference type="AlphaFoldDB" id="A0A2P8IHL4"/>
<protein>
    <submittedName>
        <fullName evidence="2">Uncharacterized protein</fullName>
    </submittedName>
</protein>
<keyword evidence="1" id="KW-0812">Transmembrane</keyword>
<sequence>MRNPRNGPIEVFLATVIGAVGALVFALMGLIQWQVQDDPVAFKFPVIVAVLGLLAVGGLVAGPRPARLIAAFVFGLVALIHLLAVLNQVPVWIRVLSGLLSAAHIFAVVMLNTKPARIHFLGGQR</sequence>
<accession>A0A2P8IHL4</accession>
<evidence type="ECO:0000313" key="2">
    <source>
        <dbReference type="EMBL" id="PSL57965.1"/>
    </source>
</evidence>
<keyword evidence="1" id="KW-1133">Transmembrane helix</keyword>
<keyword evidence="3" id="KW-1185">Reference proteome</keyword>
<name>A0A2P8IHL4_SACCR</name>
<reference evidence="2 3" key="1">
    <citation type="submission" date="2018-03" db="EMBL/GenBank/DDBJ databases">
        <title>Genomic Encyclopedia of Type Strains, Phase III (KMG-III): the genomes of soil and plant-associated and newly described type strains.</title>
        <authorList>
            <person name="Whitman W."/>
        </authorList>
    </citation>
    <scope>NUCLEOTIDE SEQUENCE [LARGE SCALE GENOMIC DNA]</scope>
    <source>
        <strain evidence="2 3">CGMCC 4.7097</strain>
    </source>
</reference>
<feature type="transmembrane region" description="Helical" evidence="1">
    <location>
        <begin position="68"/>
        <end position="86"/>
    </location>
</feature>
<dbReference type="RefSeq" id="WP_106613363.1">
    <property type="nucleotide sequence ID" value="NZ_PYAX01000001.1"/>
</dbReference>
<evidence type="ECO:0000256" key="1">
    <source>
        <dbReference type="SAM" id="Phobius"/>
    </source>
</evidence>
<feature type="transmembrane region" description="Helical" evidence="1">
    <location>
        <begin position="41"/>
        <end position="61"/>
    </location>
</feature>
<keyword evidence="1" id="KW-0472">Membrane</keyword>
<proteinExistence type="predicted"/>
<dbReference type="EMBL" id="PYAX01000001">
    <property type="protein sequence ID" value="PSL57965.1"/>
    <property type="molecule type" value="Genomic_DNA"/>
</dbReference>
<organism evidence="2 3">
    <name type="scientific">Saccharothrix carnea</name>
    <dbReference type="NCBI Taxonomy" id="1280637"/>
    <lineage>
        <taxon>Bacteria</taxon>
        <taxon>Bacillati</taxon>
        <taxon>Actinomycetota</taxon>
        <taxon>Actinomycetes</taxon>
        <taxon>Pseudonocardiales</taxon>
        <taxon>Pseudonocardiaceae</taxon>
        <taxon>Saccharothrix</taxon>
    </lineage>
</organism>
<feature type="transmembrane region" description="Helical" evidence="1">
    <location>
        <begin position="92"/>
        <end position="111"/>
    </location>
</feature>
<feature type="transmembrane region" description="Helical" evidence="1">
    <location>
        <begin position="12"/>
        <end position="35"/>
    </location>
</feature>
<evidence type="ECO:0000313" key="3">
    <source>
        <dbReference type="Proteomes" id="UP000241118"/>
    </source>
</evidence>
<dbReference type="Proteomes" id="UP000241118">
    <property type="component" value="Unassembled WGS sequence"/>
</dbReference>
<comment type="caution">
    <text evidence="2">The sequence shown here is derived from an EMBL/GenBank/DDBJ whole genome shotgun (WGS) entry which is preliminary data.</text>
</comment>
<dbReference type="OrthoDB" id="3698872at2"/>